<protein>
    <recommendedName>
        <fullName evidence="6 7">Methionine aminopeptidase</fullName>
        <shortName evidence="6">MAP</shortName>
        <shortName evidence="6">MetAP</shortName>
        <ecNumber evidence="6 7">3.4.11.18</ecNumber>
    </recommendedName>
    <alternativeName>
        <fullName evidence="6">Peptidase M</fullName>
    </alternativeName>
</protein>
<accession>A0A2S4K0G5</accession>
<feature type="binding site" evidence="6">
    <location>
        <position position="201"/>
    </location>
    <ligand>
        <name>a divalent metal cation</name>
        <dbReference type="ChEBI" id="CHEBI:60240"/>
        <label>2</label>
        <note>catalytic</note>
    </ligand>
</feature>
<dbReference type="GO" id="GO:0006508">
    <property type="term" value="P:proteolysis"/>
    <property type="evidence" value="ECO:0007669"/>
    <property type="project" value="UniProtKB-KW"/>
</dbReference>
<keyword evidence="5 6" id="KW-0378">Hydrolase</keyword>
<dbReference type="HAMAP" id="MF_01974">
    <property type="entry name" value="MetAP_1"/>
    <property type="match status" value="1"/>
</dbReference>
<dbReference type="InterPro" id="IPR036005">
    <property type="entry name" value="Creatinase/aminopeptidase-like"/>
</dbReference>
<feature type="binding site" evidence="6">
    <location>
        <position position="168"/>
    </location>
    <ligand>
        <name>a divalent metal cation</name>
        <dbReference type="ChEBI" id="CHEBI:60240"/>
        <label>2</label>
        <note>catalytic</note>
    </ligand>
</feature>
<gene>
    <name evidence="6" type="primary">map</name>
    <name evidence="9" type="ORF">AU468_01870</name>
</gene>
<dbReference type="AlphaFoldDB" id="A0A2S4K0G5"/>
<feature type="domain" description="Peptidase M24" evidence="8">
    <location>
        <begin position="12"/>
        <end position="237"/>
    </location>
</feature>
<dbReference type="GO" id="GO:0046872">
    <property type="term" value="F:metal ion binding"/>
    <property type="evidence" value="ECO:0007669"/>
    <property type="project" value="UniProtKB-UniRule"/>
</dbReference>
<comment type="cofactor">
    <cofactor evidence="6">
        <name>Co(2+)</name>
        <dbReference type="ChEBI" id="CHEBI:48828"/>
    </cofactor>
    <cofactor evidence="6">
        <name>Zn(2+)</name>
        <dbReference type="ChEBI" id="CHEBI:29105"/>
    </cofactor>
    <cofactor evidence="6">
        <name>Mn(2+)</name>
        <dbReference type="ChEBI" id="CHEBI:29035"/>
    </cofactor>
    <cofactor evidence="6">
        <name>Fe(2+)</name>
        <dbReference type="ChEBI" id="CHEBI:29033"/>
    </cofactor>
    <text evidence="6">Binds 2 divalent metal cations per subunit. Has a high-affinity and a low affinity metal-binding site. The true nature of the physiological cofactor is under debate. The enzyme is active with cobalt, zinc, manganese or divalent iron ions. Most likely, methionine aminopeptidases function as mononuclear Fe(2+)-metalloproteases under physiological conditions, and the catalytically relevant metal-binding site has been assigned to the histidine-containing high-affinity site.</text>
</comment>
<sequence>MIRIKTSKEIAGIRASCKLLATVLEKLQHQVVPGITTGELDRLAQQEIQALGGRPAFLGYQGFPGALCTSVNEEVIHGIPGSRRLEEGDVVSIDCGIDYEGFFSDSAITVPVGTVDPAVEKLLRVTREALERGIEAAGRGKRVNDISRAIYKTVKARDYGVVRPYCGHGVGLEIHEDPQIPNYVGRGPNPRLRPGMVIAIEPMVNLGVDDVDLLDDDWTVVTGDRKVSAHFEHTLAILSEGVEVLTRRPSEVVPSLETARGADR</sequence>
<comment type="subunit">
    <text evidence="6">Monomer.</text>
</comment>
<dbReference type="PANTHER" id="PTHR43330">
    <property type="entry name" value="METHIONINE AMINOPEPTIDASE"/>
    <property type="match status" value="1"/>
</dbReference>
<dbReference type="PANTHER" id="PTHR43330:SF27">
    <property type="entry name" value="METHIONINE AMINOPEPTIDASE"/>
    <property type="match status" value="1"/>
</dbReference>
<dbReference type="OrthoDB" id="9802055at2"/>
<evidence type="ECO:0000256" key="7">
    <source>
        <dbReference type="RuleBase" id="RU003653"/>
    </source>
</evidence>
<evidence type="ECO:0000256" key="5">
    <source>
        <dbReference type="ARBA" id="ARBA00022801"/>
    </source>
</evidence>
<comment type="function">
    <text evidence="1 6">Removes the N-terminal methionine from nascent proteins. The N-terminal methionine is often cleaved when the second residue in the primary sequence is small and uncharged (Met-Ala-, Cys, Gly, Pro, Ser, Thr, or Val). Requires deformylation of the N(alpha)-formylated initiator methionine before it can be hydrolyzed.</text>
</comment>
<evidence type="ECO:0000256" key="4">
    <source>
        <dbReference type="ARBA" id="ARBA00022723"/>
    </source>
</evidence>
<comment type="catalytic activity">
    <reaction evidence="6 7">
        <text>Release of N-terminal amino acids, preferentially methionine, from peptides and arylamides.</text>
        <dbReference type="EC" id="3.4.11.18"/>
    </reaction>
</comment>
<evidence type="ECO:0000256" key="3">
    <source>
        <dbReference type="ARBA" id="ARBA00022670"/>
    </source>
</evidence>
<evidence type="ECO:0000256" key="6">
    <source>
        <dbReference type="HAMAP-Rule" id="MF_01974"/>
    </source>
</evidence>
<feature type="binding site" evidence="6">
    <location>
        <position position="105"/>
    </location>
    <ligand>
        <name>a divalent metal cation</name>
        <dbReference type="ChEBI" id="CHEBI:60240"/>
        <label>1</label>
    </ligand>
</feature>
<dbReference type="InterPro" id="IPR001714">
    <property type="entry name" value="Pept_M24_MAP"/>
</dbReference>
<keyword evidence="2 6" id="KW-0031">Aminopeptidase</keyword>
<dbReference type="InterPro" id="IPR002467">
    <property type="entry name" value="Pept_M24A_MAP1"/>
</dbReference>
<dbReference type="Proteomes" id="UP000237350">
    <property type="component" value="Unassembled WGS sequence"/>
</dbReference>
<evidence type="ECO:0000313" key="10">
    <source>
        <dbReference type="Proteomes" id="UP000237350"/>
    </source>
</evidence>
<evidence type="ECO:0000259" key="8">
    <source>
        <dbReference type="Pfam" id="PF00557"/>
    </source>
</evidence>
<dbReference type="CDD" id="cd01086">
    <property type="entry name" value="MetAP1"/>
    <property type="match status" value="1"/>
</dbReference>
<keyword evidence="4 6" id="KW-0479">Metal-binding</keyword>
<dbReference type="EMBL" id="LPWH01000004">
    <property type="protein sequence ID" value="POR05260.1"/>
    <property type="molecule type" value="Genomic_DNA"/>
</dbReference>
<proteinExistence type="inferred from homology"/>
<dbReference type="Pfam" id="PF00557">
    <property type="entry name" value="Peptidase_M24"/>
    <property type="match status" value="1"/>
</dbReference>
<feature type="binding site" evidence="6">
    <location>
        <position position="175"/>
    </location>
    <ligand>
        <name>substrate</name>
    </ligand>
</feature>
<dbReference type="SUPFAM" id="SSF55920">
    <property type="entry name" value="Creatinase/aminopeptidase"/>
    <property type="match status" value="1"/>
</dbReference>
<dbReference type="GO" id="GO:0070006">
    <property type="term" value="F:metalloaminopeptidase activity"/>
    <property type="evidence" value="ECO:0007669"/>
    <property type="project" value="UniProtKB-UniRule"/>
</dbReference>
<dbReference type="Gene3D" id="3.90.230.10">
    <property type="entry name" value="Creatinase/methionine aminopeptidase superfamily"/>
    <property type="match status" value="1"/>
</dbReference>
<keyword evidence="10" id="KW-1185">Reference proteome</keyword>
<organism evidence="9 10">
    <name type="scientific">Alkalispirochaeta sphaeroplastigenens</name>
    <dbReference type="NCBI Taxonomy" id="1187066"/>
    <lineage>
        <taxon>Bacteria</taxon>
        <taxon>Pseudomonadati</taxon>
        <taxon>Spirochaetota</taxon>
        <taxon>Spirochaetia</taxon>
        <taxon>Spirochaetales</taxon>
        <taxon>Spirochaetaceae</taxon>
        <taxon>Alkalispirochaeta</taxon>
    </lineage>
</organism>
<name>A0A2S4K0G5_9SPIO</name>
<reference evidence="10" key="1">
    <citation type="submission" date="2015-12" db="EMBL/GenBank/DDBJ databases">
        <authorList>
            <person name="Lodha T.D."/>
            <person name="Chintalapati S."/>
            <person name="Chintalapati V.R."/>
            <person name="Sravanthi T."/>
        </authorList>
    </citation>
    <scope>NUCLEOTIDE SEQUENCE [LARGE SCALE GENOMIC DNA]</scope>
    <source>
        <strain evidence="10">JC133</strain>
    </source>
</reference>
<evidence type="ECO:0000313" key="9">
    <source>
        <dbReference type="EMBL" id="POR05260.1"/>
    </source>
</evidence>
<dbReference type="GO" id="GO:0004239">
    <property type="term" value="F:initiator methionyl aminopeptidase activity"/>
    <property type="evidence" value="ECO:0007669"/>
    <property type="project" value="UniProtKB-UniRule"/>
</dbReference>
<feature type="binding site" evidence="6">
    <location>
        <position position="77"/>
    </location>
    <ligand>
        <name>substrate</name>
    </ligand>
</feature>
<dbReference type="EC" id="3.4.11.18" evidence="6 7"/>
<feature type="binding site" evidence="6">
    <location>
        <position position="105"/>
    </location>
    <ligand>
        <name>a divalent metal cation</name>
        <dbReference type="ChEBI" id="CHEBI:60240"/>
        <label>2</label>
        <note>catalytic</note>
    </ligand>
</feature>
<feature type="binding site" evidence="6">
    <location>
        <position position="232"/>
    </location>
    <ligand>
        <name>a divalent metal cation</name>
        <dbReference type="ChEBI" id="CHEBI:60240"/>
        <label>2</label>
        <note>catalytic</note>
    </ligand>
</feature>
<dbReference type="InterPro" id="IPR000994">
    <property type="entry name" value="Pept_M24"/>
</dbReference>
<evidence type="ECO:0000256" key="1">
    <source>
        <dbReference type="ARBA" id="ARBA00002521"/>
    </source>
</evidence>
<comment type="caution">
    <text evidence="9">The sequence shown here is derived from an EMBL/GenBank/DDBJ whole genome shotgun (WGS) entry which is preliminary data.</text>
</comment>
<comment type="similarity">
    <text evidence="6">Belongs to the peptidase M24A family. Methionine aminopeptidase type 1 subfamily.</text>
</comment>
<keyword evidence="3 6" id="KW-0645">Protease</keyword>
<evidence type="ECO:0000256" key="2">
    <source>
        <dbReference type="ARBA" id="ARBA00022438"/>
    </source>
</evidence>
<feature type="binding site" evidence="6">
    <location>
        <position position="232"/>
    </location>
    <ligand>
        <name>a divalent metal cation</name>
        <dbReference type="ChEBI" id="CHEBI:60240"/>
        <label>1</label>
    </ligand>
</feature>
<feature type="binding site" evidence="6">
    <location>
        <position position="94"/>
    </location>
    <ligand>
        <name>a divalent metal cation</name>
        <dbReference type="ChEBI" id="CHEBI:60240"/>
        <label>1</label>
    </ligand>
</feature>
<dbReference type="GO" id="GO:0005829">
    <property type="term" value="C:cytosol"/>
    <property type="evidence" value="ECO:0007669"/>
    <property type="project" value="TreeGrafter"/>
</dbReference>
<dbReference type="RefSeq" id="WP_103679259.1">
    <property type="nucleotide sequence ID" value="NZ_LPWH01000004.1"/>
</dbReference>
<dbReference type="PRINTS" id="PR00599">
    <property type="entry name" value="MAPEPTIDASE"/>
</dbReference>
<dbReference type="NCBIfam" id="TIGR00500">
    <property type="entry name" value="met_pdase_I"/>
    <property type="match status" value="1"/>
</dbReference>
<dbReference type="PROSITE" id="PS00680">
    <property type="entry name" value="MAP_1"/>
    <property type="match status" value="1"/>
</dbReference>